<protein>
    <submittedName>
        <fullName evidence="2">Secreted protein</fullName>
    </submittedName>
</protein>
<sequence length="98" mass="11246">MILIWVRHWGYLRYASEMSGFPRSSWKEETMDLSSHNIVTGVVARPAKRHLCRERPQPIIPMDSKSSQLHYVHPQQRNVRSHVRTLSGGLAAIASIRA</sequence>
<proteinExistence type="predicted"/>
<organism evidence="1 2">
    <name type="scientific">Steinernema glaseri</name>
    <dbReference type="NCBI Taxonomy" id="37863"/>
    <lineage>
        <taxon>Eukaryota</taxon>
        <taxon>Metazoa</taxon>
        <taxon>Ecdysozoa</taxon>
        <taxon>Nematoda</taxon>
        <taxon>Chromadorea</taxon>
        <taxon>Rhabditida</taxon>
        <taxon>Tylenchina</taxon>
        <taxon>Panagrolaimomorpha</taxon>
        <taxon>Strongyloidoidea</taxon>
        <taxon>Steinernematidae</taxon>
        <taxon>Steinernema</taxon>
    </lineage>
</organism>
<reference evidence="2" key="1">
    <citation type="submission" date="2016-11" db="UniProtKB">
        <authorList>
            <consortium name="WormBaseParasite"/>
        </authorList>
    </citation>
    <scope>IDENTIFICATION</scope>
</reference>
<accession>A0A1I7YGA7</accession>
<dbReference type="Proteomes" id="UP000095287">
    <property type="component" value="Unplaced"/>
</dbReference>
<evidence type="ECO:0000313" key="2">
    <source>
        <dbReference type="WBParaSite" id="L893_g16118.t1"/>
    </source>
</evidence>
<dbReference type="WBParaSite" id="L893_g16118.t1">
    <property type="protein sequence ID" value="L893_g16118.t1"/>
    <property type="gene ID" value="L893_g16118"/>
</dbReference>
<keyword evidence="1" id="KW-1185">Reference proteome</keyword>
<name>A0A1I7YGA7_9BILA</name>
<evidence type="ECO:0000313" key="1">
    <source>
        <dbReference type="Proteomes" id="UP000095287"/>
    </source>
</evidence>
<dbReference type="AlphaFoldDB" id="A0A1I7YGA7"/>